<keyword evidence="4" id="KW-1185">Reference proteome</keyword>
<dbReference type="SMART" id="SM00028">
    <property type="entry name" value="TPR"/>
    <property type="match status" value="3"/>
</dbReference>
<dbReference type="SUPFAM" id="SSF48452">
    <property type="entry name" value="TPR-like"/>
    <property type="match status" value="1"/>
</dbReference>
<reference evidence="3 4" key="1">
    <citation type="submission" date="2019-03" db="EMBL/GenBank/DDBJ databases">
        <title>Draft genome sequences of novel Actinobacteria.</title>
        <authorList>
            <person name="Sahin N."/>
            <person name="Ay H."/>
            <person name="Saygin H."/>
        </authorList>
    </citation>
    <scope>NUCLEOTIDE SEQUENCE [LARGE SCALE GENOMIC DNA]</scope>
    <source>
        <strain evidence="3 4">DSM 45347</strain>
    </source>
</reference>
<dbReference type="RefSeq" id="WP_131944236.1">
    <property type="nucleotide sequence ID" value="NZ_BAAAMX010000074.1"/>
</dbReference>
<evidence type="ECO:0000256" key="2">
    <source>
        <dbReference type="SAM" id="MobiDB-lite"/>
    </source>
</evidence>
<dbReference type="PROSITE" id="PS50005">
    <property type="entry name" value="TPR"/>
    <property type="match status" value="1"/>
</dbReference>
<dbReference type="Pfam" id="PF13432">
    <property type="entry name" value="TPR_16"/>
    <property type="match status" value="1"/>
</dbReference>
<dbReference type="InterPro" id="IPR019734">
    <property type="entry name" value="TPR_rpt"/>
</dbReference>
<gene>
    <name evidence="3" type="ORF">E1284_33845</name>
</gene>
<dbReference type="AlphaFoldDB" id="A0A4R4NGK4"/>
<sequence length="163" mass="16947">MGGQGPGRPEDSPAGDPAGDPGGDPGGDPAGAPGEQAASPEGGVYEWYTRGLELLRSGSAAAALQLLTRAAEAEPGSHSIREALARAQFGARRFDAAAASFRRIVEEEPAEDYARFGLGLSLSRLGDFEGAVEQLALAAAMRPDNRDYARALRQARATLAARR</sequence>
<proteinExistence type="predicted"/>
<feature type="repeat" description="TPR" evidence="1">
    <location>
        <begin position="112"/>
        <end position="145"/>
    </location>
</feature>
<dbReference type="Gene3D" id="1.25.40.10">
    <property type="entry name" value="Tetratricopeptide repeat domain"/>
    <property type="match status" value="1"/>
</dbReference>
<feature type="region of interest" description="Disordered" evidence="2">
    <location>
        <begin position="1"/>
        <end position="43"/>
    </location>
</feature>
<accession>A0A4R4NGK4</accession>
<keyword evidence="1" id="KW-0802">TPR repeat</keyword>
<feature type="compositionally biased region" description="Gly residues" evidence="2">
    <location>
        <begin position="20"/>
        <end position="29"/>
    </location>
</feature>
<protein>
    <submittedName>
        <fullName evidence="3">Tetratricopeptide repeat protein</fullName>
    </submittedName>
</protein>
<dbReference type="Proteomes" id="UP000295431">
    <property type="component" value="Unassembled WGS sequence"/>
</dbReference>
<evidence type="ECO:0000256" key="1">
    <source>
        <dbReference type="PROSITE-ProRule" id="PRU00339"/>
    </source>
</evidence>
<comment type="caution">
    <text evidence="3">The sequence shown here is derived from an EMBL/GenBank/DDBJ whole genome shotgun (WGS) entry which is preliminary data.</text>
</comment>
<evidence type="ECO:0000313" key="4">
    <source>
        <dbReference type="Proteomes" id="UP000295431"/>
    </source>
</evidence>
<organism evidence="3 4">
    <name type="scientific">Actinomadura bangladeshensis</name>
    <dbReference type="NCBI Taxonomy" id="453573"/>
    <lineage>
        <taxon>Bacteria</taxon>
        <taxon>Bacillati</taxon>
        <taxon>Actinomycetota</taxon>
        <taxon>Actinomycetes</taxon>
        <taxon>Streptosporangiales</taxon>
        <taxon>Thermomonosporaceae</taxon>
        <taxon>Actinomadura</taxon>
    </lineage>
</organism>
<evidence type="ECO:0000313" key="3">
    <source>
        <dbReference type="EMBL" id="TDC06457.1"/>
    </source>
</evidence>
<name>A0A4R4NGK4_9ACTN</name>
<dbReference type="EMBL" id="SMJW01000268">
    <property type="protein sequence ID" value="TDC06457.1"/>
    <property type="molecule type" value="Genomic_DNA"/>
</dbReference>
<dbReference type="InterPro" id="IPR011990">
    <property type="entry name" value="TPR-like_helical_dom_sf"/>
</dbReference>